<dbReference type="Proteomes" id="UP001149009">
    <property type="component" value="Unassembled WGS sequence"/>
</dbReference>
<keyword evidence="4" id="KW-1185">Reference proteome</keyword>
<protein>
    <submittedName>
        <fullName evidence="3">Site-specific integrase</fullName>
    </submittedName>
</protein>
<dbReference type="EMBL" id="JAODNV010000031">
    <property type="protein sequence ID" value="MCT8992228.1"/>
    <property type="molecule type" value="Genomic_DNA"/>
</dbReference>
<dbReference type="GO" id="GO:0006310">
    <property type="term" value="P:DNA recombination"/>
    <property type="evidence" value="ECO:0007669"/>
    <property type="project" value="UniProtKB-KW"/>
</dbReference>
<comment type="caution">
    <text evidence="3">The sequence shown here is derived from an EMBL/GenBank/DDBJ whole genome shotgun (WGS) entry which is preliminary data.</text>
</comment>
<gene>
    <name evidence="3" type="ORF">NYR54_18410</name>
</gene>
<evidence type="ECO:0000256" key="1">
    <source>
        <dbReference type="ARBA" id="ARBA00022908"/>
    </source>
</evidence>
<dbReference type="InterPro" id="IPR011010">
    <property type="entry name" value="DNA_brk_join_enz"/>
</dbReference>
<dbReference type="CDD" id="cd01184">
    <property type="entry name" value="INT_C_like_1"/>
    <property type="match status" value="1"/>
</dbReference>
<dbReference type="GO" id="GO:0003677">
    <property type="term" value="F:DNA binding"/>
    <property type="evidence" value="ECO:0007669"/>
    <property type="project" value="InterPro"/>
</dbReference>
<sequence>MALPSYMSRREGRYYLQVRFARPLAKLTGVSLFRASLRTSDYRQARLRLAECLTWVHRMNEIKYEDYVGLFQKNITELRQYVADALPLSEARLVARQLYEETLKNLIRRAKAAGCDPDMVEPGFQELFNHFVRQNVEADAWLRHVERIQEYERGRADMQAAIELGLVRPGVGTGPGYWPEAHARAASNIASFSPTAFEPTIGAQGPRGTALSVAQPSGVELASSDKRANSDQQKAPLRFSEALALYVETDEESNGNADARSIVKLVVQFIIDKLDDPLLSEFDEEAAARIDAMLPDIPDRKNIPREHAGSLAARYDYAQKHGWDGLKRLTEARLKNGYHNAMSRFFGWLIQKKFYLRDMPRFSRTSDENLVSIERDAFSTDEVSRIFSLPLFTGCLSADRIWVKGTCLVQNHLYWGYVMSFLTGVRPGELGQIELDDIEEEHGIYYLQLRAFDPKKGRVARKDAKRFKTPASQRTIPLHPLILDLGLLERIEDLRSIGCPVLFPEWEPYPKPGGEMRWGQPLTKSFQYLKRKIAIDRFDVALYSSRHWFAQLIDETDIKDATRRKVMGHSGGKDSATRYGRKQRLTTRDLSELAHISSPEIDEMSRPLLSAKERADRGELTVLKPWLTTANWSDYYKRKLLGK</sequence>
<organism evidence="3 4">
    <name type="scientific">Chelativorans petroleitrophicus</name>
    <dbReference type="NCBI Taxonomy" id="2975484"/>
    <lineage>
        <taxon>Bacteria</taxon>
        <taxon>Pseudomonadati</taxon>
        <taxon>Pseudomonadota</taxon>
        <taxon>Alphaproteobacteria</taxon>
        <taxon>Hyphomicrobiales</taxon>
        <taxon>Phyllobacteriaceae</taxon>
        <taxon>Chelativorans</taxon>
    </lineage>
</organism>
<dbReference type="RefSeq" id="WP_261517178.1">
    <property type="nucleotide sequence ID" value="NZ_JAODNV010000031.1"/>
</dbReference>
<accession>A0A9X3B7U9</accession>
<dbReference type="SUPFAM" id="SSF56349">
    <property type="entry name" value="DNA breaking-rejoining enzymes"/>
    <property type="match status" value="1"/>
</dbReference>
<evidence type="ECO:0000313" key="3">
    <source>
        <dbReference type="EMBL" id="MCT8992228.1"/>
    </source>
</evidence>
<name>A0A9X3B7U9_9HYPH</name>
<reference evidence="3" key="1">
    <citation type="submission" date="2022-08" db="EMBL/GenBank/DDBJ databases">
        <title>Chelativorans sichuanense sp. nov., a paraffin oil-degrading bacterium isolated from a mixture of oil-based drill cuttings and paddy soil.</title>
        <authorList>
            <person name="Yu J."/>
            <person name="Liu H."/>
            <person name="Chen Q."/>
        </authorList>
    </citation>
    <scope>NUCLEOTIDE SEQUENCE</scope>
    <source>
        <strain evidence="3">SCAU 2101</strain>
    </source>
</reference>
<evidence type="ECO:0000256" key="2">
    <source>
        <dbReference type="ARBA" id="ARBA00023172"/>
    </source>
</evidence>
<dbReference type="PANTHER" id="PTHR30349">
    <property type="entry name" value="PHAGE INTEGRASE-RELATED"/>
    <property type="match status" value="1"/>
</dbReference>
<dbReference type="Gene3D" id="1.10.443.10">
    <property type="entry name" value="Intergrase catalytic core"/>
    <property type="match status" value="1"/>
</dbReference>
<dbReference type="InterPro" id="IPR050090">
    <property type="entry name" value="Tyrosine_recombinase_XerCD"/>
</dbReference>
<evidence type="ECO:0000313" key="4">
    <source>
        <dbReference type="Proteomes" id="UP001149009"/>
    </source>
</evidence>
<dbReference type="AlphaFoldDB" id="A0A9X3B7U9"/>
<keyword evidence="1" id="KW-0229">DNA integration</keyword>
<dbReference type="PANTHER" id="PTHR30349:SF64">
    <property type="entry name" value="PROPHAGE INTEGRASE INTD-RELATED"/>
    <property type="match status" value="1"/>
</dbReference>
<proteinExistence type="predicted"/>
<dbReference type="GO" id="GO:0015074">
    <property type="term" value="P:DNA integration"/>
    <property type="evidence" value="ECO:0007669"/>
    <property type="project" value="UniProtKB-KW"/>
</dbReference>
<dbReference type="InterPro" id="IPR013762">
    <property type="entry name" value="Integrase-like_cat_sf"/>
</dbReference>
<keyword evidence="2" id="KW-0233">DNA recombination</keyword>